<feature type="coiled-coil region" evidence="9">
    <location>
        <begin position="120"/>
        <end position="147"/>
    </location>
</feature>
<reference evidence="10 12" key="1">
    <citation type="journal article" date="2013" name="Curr. Biol.">
        <title>Shared signatures of parasitism and phylogenomics unite Cryptomycota and microsporidia.</title>
        <authorList>
            <person name="James T.Y."/>
            <person name="Pelin A."/>
            <person name="Bonen L."/>
            <person name="Ahrendt S."/>
            <person name="Sain D."/>
            <person name="Corradi N."/>
            <person name="Stajich J.E."/>
        </authorList>
    </citation>
    <scope>NUCLEOTIDE SEQUENCE [LARGE SCALE GENOMIC DNA]</scope>
    <source>
        <strain evidence="10">CSF55</strain>
        <strain evidence="10">CSF55</strain>
    </source>
</reference>
<dbReference type="EMBL" id="ML004927">
    <property type="protein sequence ID" value="RKP21814.1"/>
    <property type="molecule type" value="Genomic_DNA"/>
</dbReference>
<evidence type="ECO:0000256" key="5">
    <source>
        <dbReference type="ARBA" id="ARBA00022927"/>
    </source>
</evidence>
<comment type="similarity">
    <text evidence="2">Belongs to the syntaxin family.</text>
</comment>
<dbReference type="OrthoDB" id="342981at2759"/>
<evidence type="ECO:0000256" key="6">
    <source>
        <dbReference type="ARBA" id="ARBA00022989"/>
    </source>
</evidence>
<evidence type="ECO:0000256" key="9">
    <source>
        <dbReference type="SAM" id="Coils"/>
    </source>
</evidence>
<dbReference type="GO" id="GO:0031201">
    <property type="term" value="C:SNARE complex"/>
    <property type="evidence" value="ECO:0007669"/>
    <property type="project" value="TreeGrafter"/>
</dbReference>
<accession>A0A075AS78</accession>
<keyword evidence="6" id="KW-1133">Transmembrane helix</keyword>
<organism evidence="10 12">
    <name type="scientific">Rozella allomycis (strain CSF55)</name>
    <dbReference type="NCBI Taxonomy" id="988480"/>
    <lineage>
        <taxon>Eukaryota</taxon>
        <taxon>Fungi</taxon>
        <taxon>Fungi incertae sedis</taxon>
        <taxon>Cryptomycota</taxon>
        <taxon>Cryptomycota incertae sedis</taxon>
        <taxon>Rozella</taxon>
    </lineage>
</organism>
<reference evidence="13" key="2">
    <citation type="journal article" date="2018" name="Nat. Microbiol.">
        <title>Leveraging single-cell genomics to expand the fungal tree of life.</title>
        <authorList>
            <person name="Ahrendt S.R."/>
            <person name="Quandt C.A."/>
            <person name="Ciobanu D."/>
            <person name="Clum A."/>
            <person name="Salamov A."/>
            <person name="Andreopoulos B."/>
            <person name="Cheng J.F."/>
            <person name="Woyke T."/>
            <person name="Pelin A."/>
            <person name="Henrissat B."/>
            <person name="Reynolds N.K."/>
            <person name="Benny G.L."/>
            <person name="Smith M.E."/>
            <person name="James T.Y."/>
            <person name="Grigoriev I.V."/>
        </authorList>
    </citation>
    <scope>NUCLEOTIDE SEQUENCE [LARGE SCALE GENOMIC DNA]</scope>
    <source>
        <strain evidence="13">CSF55</strain>
    </source>
</reference>
<evidence type="ECO:0000256" key="2">
    <source>
        <dbReference type="ARBA" id="ARBA00009063"/>
    </source>
</evidence>
<reference evidence="11" key="3">
    <citation type="submission" date="2018-08" db="EMBL/GenBank/DDBJ databases">
        <title>Leveraging single-cell genomics to expand the Fungal Tree of Life.</title>
        <authorList>
            <consortium name="DOE Joint Genome Institute"/>
            <person name="Ahrendt S.R."/>
            <person name="Quandt C.A."/>
            <person name="Ciobanu D."/>
            <person name="Clum A."/>
            <person name="Salamov A."/>
            <person name="Andreopoulos B."/>
            <person name="Cheng J.-F."/>
            <person name="Woyke T."/>
            <person name="Pelin A."/>
            <person name="Henrissat B."/>
            <person name="Reynolds N."/>
            <person name="Benny G.L."/>
            <person name="Smith M.E."/>
            <person name="James T.Y."/>
            <person name="Grigoriev I.V."/>
        </authorList>
    </citation>
    <scope>NUCLEOTIDE SEQUENCE</scope>
    <source>
        <strain evidence="11">CSF55</strain>
    </source>
</reference>
<keyword evidence="7 9" id="KW-0175">Coiled coil</keyword>
<evidence type="ECO:0000313" key="12">
    <source>
        <dbReference type="Proteomes" id="UP000030755"/>
    </source>
</evidence>
<dbReference type="Proteomes" id="UP000281549">
    <property type="component" value="Unassembled WGS sequence"/>
</dbReference>
<dbReference type="PANTHER" id="PTHR15959">
    <property type="entry name" value="SYNTAXIN-18"/>
    <property type="match status" value="1"/>
</dbReference>
<dbReference type="GO" id="GO:0006890">
    <property type="term" value="P:retrograde vesicle-mediated transport, Golgi to endoplasmic reticulum"/>
    <property type="evidence" value="ECO:0007669"/>
    <property type="project" value="TreeGrafter"/>
</dbReference>
<keyword evidence="8" id="KW-0472">Membrane</keyword>
<evidence type="ECO:0000256" key="7">
    <source>
        <dbReference type="ARBA" id="ARBA00023054"/>
    </source>
</evidence>
<dbReference type="GO" id="GO:0005783">
    <property type="term" value="C:endoplasmic reticulum"/>
    <property type="evidence" value="ECO:0007669"/>
    <property type="project" value="TreeGrafter"/>
</dbReference>
<evidence type="ECO:0000313" key="11">
    <source>
        <dbReference type="EMBL" id="RKP21814.1"/>
    </source>
</evidence>
<sequence>MYIDRTDDYHHLIHSSLKSDNPHVFTKVTPIRDPFLKEAYSTIHKIEVLNSYLEENRHEYCQPEAIKMSNERTSDLDSQSSMFIQACMQKIQTMELSCKKNRDDKNTDKAIHRESVIWYLNKKLAEAAGLKRQLQEIRLDHQMKNKENVLHLMQSQASPIFGENDDTEFEKYDLQETLLLEEENKNIANRFNSLIDQLEYRIRSFAIG</sequence>
<keyword evidence="4" id="KW-0812">Transmembrane</keyword>
<keyword evidence="12" id="KW-1185">Reference proteome</keyword>
<dbReference type="AlphaFoldDB" id="A0A075AS78"/>
<dbReference type="EMBL" id="KE561226">
    <property type="protein sequence ID" value="EPZ31423.1"/>
    <property type="molecule type" value="Genomic_DNA"/>
</dbReference>
<evidence type="ECO:0000256" key="8">
    <source>
        <dbReference type="ARBA" id="ARBA00023136"/>
    </source>
</evidence>
<evidence type="ECO:0000256" key="3">
    <source>
        <dbReference type="ARBA" id="ARBA00022448"/>
    </source>
</evidence>
<gene>
    <name evidence="10" type="ORF">O9G_003145</name>
    <name evidence="11" type="ORF">ROZALSC1DRAFT_26810</name>
</gene>
<proteinExistence type="inferred from homology"/>
<dbReference type="GO" id="GO:0015031">
    <property type="term" value="P:protein transport"/>
    <property type="evidence" value="ECO:0007669"/>
    <property type="project" value="UniProtKB-KW"/>
</dbReference>
<evidence type="ECO:0000313" key="13">
    <source>
        <dbReference type="Proteomes" id="UP000281549"/>
    </source>
</evidence>
<comment type="subcellular location">
    <subcellularLocation>
        <location evidence="1">Membrane</location>
        <topology evidence="1">Single-pass type IV membrane protein</topology>
    </subcellularLocation>
</comment>
<name>A0A075AS78_ROZAC</name>
<keyword evidence="5" id="KW-0653">Protein transport</keyword>
<keyword evidence="3" id="KW-0813">Transport</keyword>
<dbReference type="HOGENOM" id="CLU_1321567_0_0_1"/>
<evidence type="ECO:0000313" key="10">
    <source>
        <dbReference type="EMBL" id="EPZ31423.1"/>
    </source>
</evidence>
<dbReference type="Proteomes" id="UP000030755">
    <property type="component" value="Unassembled WGS sequence"/>
</dbReference>
<protein>
    <submittedName>
        <fullName evidence="10">Uncharacterized protein</fullName>
    </submittedName>
</protein>
<evidence type="ECO:0000256" key="1">
    <source>
        <dbReference type="ARBA" id="ARBA00004211"/>
    </source>
</evidence>
<dbReference type="PANTHER" id="PTHR15959:SF0">
    <property type="entry name" value="SYNTAXIN-18"/>
    <property type="match status" value="1"/>
</dbReference>
<evidence type="ECO:0000256" key="4">
    <source>
        <dbReference type="ARBA" id="ARBA00022692"/>
    </source>
</evidence>